<evidence type="ECO:0000313" key="4">
    <source>
        <dbReference type="Proteomes" id="UP000565579"/>
    </source>
</evidence>
<sequence length="145" mass="15452">MVPMVTQGAYVASKFASLGFSMVLRDELRGTDIGVSVLCPGTVATRLGVTAGEGEAKLLGKEMDVQVIERNSTLLAAGADPGKVGEQVVEAIRARQFMIVTHRERAPLVERVHAEQARAFSEFDGRHGVDATARMLASGIDLDQA</sequence>
<dbReference type="Pfam" id="PF00106">
    <property type="entry name" value="adh_short"/>
    <property type="match status" value="1"/>
</dbReference>
<keyword evidence="2" id="KW-0560">Oxidoreductase</keyword>
<reference evidence="3 4" key="1">
    <citation type="submission" date="2020-08" db="EMBL/GenBank/DDBJ databases">
        <title>Sequencing the genomes of 1000 actinobacteria strains.</title>
        <authorList>
            <person name="Klenk H.-P."/>
        </authorList>
    </citation>
    <scope>NUCLEOTIDE SEQUENCE [LARGE SCALE GENOMIC DNA]</scope>
    <source>
        <strain evidence="3 4">DSM 43768</strain>
    </source>
</reference>
<dbReference type="Proteomes" id="UP000565579">
    <property type="component" value="Unassembled WGS sequence"/>
</dbReference>
<dbReference type="InterPro" id="IPR002347">
    <property type="entry name" value="SDR_fam"/>
</dbReference>
<name>A0A7X0U5Z8_9ACTN</name>
<dbReference type="PANTHER" id="PTHR44196">
    <property type="entry name" value="DEHYDROGENASE/REDUCTASE SDR FAMILY MEMBER 7B"/>
    <property type="match status" value="1"/>
</dbReference>
<comment type="caution">
    <text evidence="3">The sequence shown here is derived from an EMBL/GenBank/DDBJ whole genome shotgun (WGS) entry which is preliminary data.</text>
</comment>
<evidence type="ECO:0000256" key="1">
    <source>
        <dbReference type="ARBA" id="ARBA00006484"/>
    </source>
</evidence>
<dbReference type="PANTHER" id="PTHR44196:SF1">
    <property type="entry name" value="DEHYDROGENASE_REDUCTASE SDR FAMILY MEMBER 7B"/>
    <property type="match status" value="1"/>
</dbReference>
<evidence type="ECO:0000313" key="3">
    <source>
        <dbReference type="EMBL" id="MBB6556020.1"/>
    </source>
</evidence>
<organism evidence="3 4">
    <name type="scientific">Nonomuraea rubra</name>
    <dbReference type="NCBI Taxonomy" id="46180"/>
    <lineage>
        <taxon>Bacteria</taxon>
        <taxon>Bacillati</taxon>
        <taxon>Actinomycetota</taxon>
        <taxon>Actinomycetes</taxon>
        <taxon>Streptosporangiales</taxon>
        <taxon>Streptosporangiaceae</taxon>
        <taxon>Nonomuraea</taxon>
    </lineage>
</organism>
<evidence type="ECO:0000256" key="2">
    <source>
        <dbReference type="ARBA" id="ARBA00023002"/>
    </source>
</evidence>
<proteinExistence type="inferred from homology"/>
<dbReference type="GO" id="GO:0016491">
    <property type="term" value="F:oxidoreductase activity"/>
    <property type="evidence" value="ECO:0007669"/>
    <property type="project" value="UniProtKB-KW"/>
</dbReference>
<comment type="similarity">
    <text evidence="1">Belongs to the short-chain dehydrogenases/reductases (SDR) family.</text>
</comment>
<dbReference type="RefSeq" id="WP_185110513.1">
    <property type="nucleotide sequence ID" value="NZ_JACHMI010000001.1"/>
</dbReference>
<accession>A0A7X0U5Z8</accession>
<dbReference type="InterPro" id="IPR036291">
    <property type="entry name" value="NAD(P)-bd_dom_sf"/>
</dbReference>
<dbReference type="GO" id="GO:0016020">
    <property type="term" value="C:membrane"/>
    <property type="evidence" value="ECO:0007669"/>
    <property type="project" value="TreeGrafter"/>
</dbReference>
<dbReference type="EMBL" id="JACHMI010000001">
    <property type="protein sequence ID" value="MBB6556020.1"/>
    <property type="molecule type" value="Genomic_DNA"/>
</dbReference>
<keyword evidence="4" id="KW-1185">Reference proteome</keyword>
<protein>
    <submittedName>
        <fullName evidence="3">Short-subunit dehydrogenase</fullName>
    </submittedName>
</protein>
<dbReference type="Gene3D" id="3.40.50.720">
    <property type="entry name" value="NAD(P)-binding Rossmann-like Domain"/>
    <property type="match status" value="1"/>
</dbReference>
<dbReference type="AlphaFoldDB" id="A0A7X0U5Z8"/>
<gene>
    <name evidence="3" type="ORF">HD593_010815</name>
</gene>
<dbReference type="SUPFAM" id="SSF51735">
    <property type="entry name" value="NAD(P)-binding Rossmann-fold domains"/>
    <property type="match status" value="1"/>
</dbReference>